<dbReference type="RefSeq" id="WP_118893757.1">
    <property type="nucleotide sequence ID" value="NZ_CP019290.1"/>
</dbReference>
<organism evidence="1 2">
    <name type="scientific">Vibrio vulnificus</name>
    <dbReference type="NCBI Taxonomy" id="672"/>
    <lineage>
        <taxon>Bacteria</taxon>
        <taxon>Pseudomonadati</taxon>
        <taxon>Pseudomonadota</taxon>
        <taxon>Gammaproteobacteria</taxon>
        <taxon>Vibrionales</taxon>
        <taxon>Vibrionaceae</taxon>
        <taxon>Vibrio</taxon>
    </lineage>
</organism>
<protein>
    <submittedName>
        <fullName evidence="1">T1SS secreted agglutinin RTX</fullName>
    </submittedName>
</protein>
<dbReference type="InterPro" id="IPR013783">
    <property type="entry name" value="Ig-like_fold"/>
</dbReference>
<dbReference type="Proteomes" id="UP000263418">
    <property type="component" value="Chromosome 1"/>
</dbReference>
<proteinExistence type="predicted"/>
<reference evidence="1 2" key="1">
    <citation type="submission" date="2017-01" db="EMBL/GenBank/DDBJ databases">
        <title>Complete Genome Sequence of Vibrio vulnificus FORC_053.</title>
        <authorList>
            <consortium name="Food-borne Pathogen Omics Research Center"/>
            <person name="Chung H.Y."/>
            <person name="Na E.J."/>
            <person name="Song J.S."/>
            <person name="Kim H."/>
            <person name="Lee J.-H."/>
            <person name="Ryu S."/>
            <person name="Choi S.H."/>
        </authorList>
    </citation>
    <scope>NUCLEOTIDE SEQUENCE [LARGE SCALE GENOMIC DNA]</scope>
    <source>
        <strain evidence="1 2">FORC_053</strain>
    </source>
</reference>
<dbReference type="EMBL" id="CP019290">
    <property type="protein sequence ID" value="AXX59965.1"/>
    <property type="molecule type" value="Genomic_DNA"/>
</dbReference>
<dbReference type="NCBIfam" id="NF033510">
    <property type="entry name" value="Ca_tandemer"/>
    <property type="match status" value="7"/>
</dbReference>
<dbReference type="NCBIfam" id="NF012196">
    <property type="entry name" value="Ig_like_ice"/>
    <property type="match status" value="6"/>
</dbReference>
<evidence type="ECO:0000313" key="1">
    <source>
        <dbReference type="EMBL" id="AXX59965.1"/>
    </source>
</evidence>
<dbReference type="Gene3D" id="2.60.40.10">
    <property type="entry name" value="Immunoglobulins"/>
    <property type="match status" value="7"/>
</dbReference>
<evidence type="ECO:0000313" key="2">
    <source>
        <dbReference type="Proteomes" id="UP000263418"/>
    </source>
</evidence>
<dbReference type="AlphaFoldDB" id="A0AAN1UC39"/>
<dbReference type="InterPro" id="IPR049826">
    <property type="entry name" value="Ig-like_ice"/>
</dbReference>
<gene>
    <name evidence="1" type="ORF">FORC53_1626</name>
</gene>
<name>A0AAN1UC39_VIBVL</name>
<accession>A0AAN1UC39</accession>
<sequence>MTVTIDGKEYTTTVTDNAWSLEVPASAVEALAEGTQTIKADVSDEAGNPAPQASHDIEVDTEAPSIFITTPIAGDDIINAAESDDPLTISGTTTNVENGQTVTVTIDGKEYTTTVTDNAWSLEVPASAVEALAEGTQTIKADVSDEAGNPAPQASHDIEVDTEAPSIFITTPIAGDDIINAAESDDPLTISGTTTNVENGQTVTVTIDGKEYTTTVTDNAWSLEVPASAVEALAEGTQTIKADVSDEAGNPAPQASHDIEVDTEAPSIFITTPIAGDDIINAAESDDPLTISGTTTNVENGQTVTVTIDGKEYTTTVTDNAWSLEVPASAVEALAEGTQTIKADVSDEAGNPAPQASHDIEVDTEAPSIFITTPIAGDDIINAAESDDPLTISGTTTNVENGQTVTVTIDGKEYTTTVTDNAWSLEVPASAVEALAEGTQTIKADVSDEAGNPAPQASHDIEVDTEAPSIFITRIAGDDIINAAESDDPLTISGTTTNVENGQTVTVTIDGKEYTTTVTDNAWSLEVPASAVEALAEGTQTIKADVSDEAGNPAPQASHDIEVDTEAPSIFITTPIAGDDIINAAESDDPLTISGTTTNVENGQTVTVTIDGKEYTTTVRQRVEPGSTGKRR</sequence>